<feature type="site" description="Transition state stabilizer" evidence="7">
    <location>
        <position position="10"/>
    </location>
</feature>
<sequence length="345" mass="35843">MIRITDTSLRDGSHAKRHQFTSSEVAAVVGALDAAGVPVIEVTHGDGLGGSSFTYGFSRTPEQELISVAVSVAQRAKIAFLMLPGVGVKDDIRAAADNGASICRVATHCTEADVSIQHFGLARELGLETVGFLMMAHSQPPSALAAQARIMADAGCQCVYVVDSAGALVLDQVGDRVSALVSELGSDASVGFHGHENLGLGVANSVLAVRAGAAQIDGSTRRFGAGAGNTPVEAFVGVCDKLGIETGVDFFAIVDAAEDVVLPTMPEECKLDRMALIMGYAGVYSSFLKHAFRQAERYDVSGAEILVRAGARKLVGGQEDQLIDIALEIQREAVAATNQSPVSTG</sequence>
<organism evidence="10 11">
    <name type="scientific">Cryptosporangium phraense</name>
    <dbReference type="NCBI Taxonomy" id="2593070"/>
    <lineage>
        <taxon>Bacteria</taxon>
        <taxon>Bacillati</taxon>
        <taxon>Actinomycetota</taxon>
        <taxon>Actinomycetes</taxon>
        <taxon>Cryptosporangiales</taxon>
        <taxon>Cryptosporangiaceae</taxon>
        <taxon>Cryptosporangium</taxon>
    </lineage>
</organism>
<dbReference type="InterPro" id="IPR017629">
    <property type="entry name" value="4OH_2_O-val_aldolase"/>
</dbReference>
<feature type="active site" description="Proton acceptor" evidence="7">
    <location>
        <position position="14"/>
    </location>
</feature>
<comment type="similarity">
    <text evidence="1 7">Belongs to the 4-hydroxy-2-oxovalerate aldolase family.</text>
</comment>
<dbReference type="GO" id="GO:0008701">
    <property type="term" value="F:4-hydroxy-2-oxovalerate aldolase activity"/>
    <property type="evidence" value="ECO:0007669"/>
    <property type="project" value="UniProtKB-UniRule"/>
</dbReference>
<feature type="binding site" evidence="7">
    <location>
        <position position="11"/>
    </location>
    <ligand>
        <name>Mn(2+)</name>
        <dbReference type="ChEBI" id="CHEBI:29035"/>
    </ligand>
</feature>
<evidence type="ECO:0000256" key="5">
    <source>
        <dbReference type="ARBA" id="ARBA00023239"/>
    </source>
</evidence>
<dbReference type="FunCoup" id="A0A545B0I5">
    <property type="interactions" value="198"/>
</dbReference>
<dbReference type="GO" id="GO:0009098">
    <property type="term" value="P:L-leucine biosynthetic process"/>
    <property type="evidence" value="ECO:0007669"/>
    <property type="project" value="TreeGrafter"/>
</dbReference>
<dbReference type="PANTHER" id="PTHR10277">
    <property type="entry name" value="HOMOCITRATE SYNTHASE-RELATED"/>
    <property type="match status" value="1"/>
</dbReference>
<feature type="binding site" evidence="7">
    <location>
        <begin position="10"/>
        <end position="11"/>
    </location>
    <ligand>
        <name>substrate</name>
    </ligand>
</feature>
<dbReference type="GO" id="GO:0003852">
    <property type="term" value="F:2-isopropylmalate synthase activity"/>
    <property type="evidence" value="ECO:0007669"/>
    <property type="project" value="TreeGrafter"/>
</dbReference>
<dbReference type="NCBIfam" id="TIGR03217">
    <property type="entry name" value="4OH_2_O_val_ald"/>
    <property type="match status" value="1"/>
</dbReference>
<keyword evidence="11" id="KW-1185">Reference proteome</keyword>
<dbReference type="GO" id="GO:0030145">
    <property type="term" value="F:manganese ion binding"/>
    <property type="evidence" value="ECO:0007669"/>
    <property type="project" value="UniProtKB-UniRule"/>
</dbReference>
<comment type="catalytic activity">
    <reaction evidence="7">
        <text>(S)-4-hydroxy-2-oxopentanoate = acetaldehyde + pyruvate</text>
        <dbReference type="Rhea" id="RHEA:22624"/>
        <dbReference type="ChEBI" id="CHEBI:15343"/>
        <dbReference type="ChEBI" id="CHEBI:15361"/>
        <dbReference type="ChEBI" id="CHEBI:73143"/>
        <dbReference type="EC" id="4.1.3.39"/>
    </reaction>
</comment>
<feature type="binding site" evidence="7">
    <location>
        <position position="193"/>
    </location>
    <ligand>
        <name>Mn(2+)</name>
        <dbReference type="ChEBI" id="CHEBI:29035"/>
    </ligand>
</feature>
<comment type="caution">
    <text evidence="10">The sequence shown here is derived from an EMBL/GenBank/DDBJ whole genome shotgun (WGS) entry which is preliminary data.</text>
</comment>
<dbReference type="AlphaFoldDB" id="A0A545B0I5"/>
<keyword evidence="4 7" id="KW-0464">Manganese</keyword>
<feature type="binding site" evidence="7">
    <location>
        <position position="284"/>
    </location>
    <ligand>
        <name>substrate</name>
    </ligand>
</feature>
<evidence type="ECO:0000256" key="6">
    <source>
        <dbReference type="ARBA" id="ARBA00023518"/>
    </source>
</evidence>
<reference evidence="10 11" key="1">
    <citation type="submission" date="2019-07" db="EMBL/GenBank/DDBJ databases">
        <title>Cryptosporangium phraense sp. nov., isolated from plant litter.</title>
        <authorList>
            <person name="Suriyachadkun C."/>
        </authorList>
    </citation>
    <scope>NUCLEOTIDE SEQUENCE [LARGE SCALE GENOMIC DNA]</scope>
    <source>
        <strain evidence="10 11">A-T 5661</strain>
    </source>
</reference>
<feature type="binding site" evidence="7">
    <location>
        <position position="164"/>
    </location>
    <ligand>
        <name>substrate</name>
    </ligand>
</feature>
<dbReference type="InParanoid" id="A0A545B0I5"/>
<evidence type="ECO:0000259" key="9">
    <source>
        <dbReference type="PROSITE" id="PS50991"/>
    </source>
</evidence>
<dbReference type="HAMAP" id="MF_01656">
    <property type="entry name" value="HOA"/>
    <property type="match status" value="1"/>
</dbReference>
<evidence type="ECO:0000313" key="11">
    <source>
        <dbReference type="Proteomes" id="UP000317982"/>
    </source>
</evidence>
<evidence type="ECO:0000256" key="7">
    <source>
        <dbReference type="HAMAP-Rule" id="MF_01656"/>
    </source>
</evidence>
<gene>
    <name evidence="10" type="primary">dmpG</name>
    <name evidence="10" type="ORF">FL583_02190</name>
</gene>
<dbReference type="RefSeq" id="WP_142702715.1">
    <property type="nucleotide sequence ID" value="NZ_VIRS01000001.1"/>
</dbReference>
<dbReference type="OrthoDB" id="9803573at2"/>
<dbReference type="SUPFAM" id="SSF51569">
    <property type="entry name" value="Aldolase"/>
    <property type="match status" value="1"/>
</dbReference>
<dbReference type="Proteomes" id="UP000317982">
    <property type="component" value="Unassembled WGS sequence"/>
</dbReference>
<feature type="binding site" evidence="7">
    <location>
        <position position="195"/>
    </location>
    <ligand>
        <name>Mn(2+)</name>
        <dbReference type="ChEBI" id="CHEBI:29035"/>
    </ligand>
</feature>
<dbReference type="InterPro" id="IPR000891">
    <property type="entry name" value="PYR_CT"/>
</dbReference>
<evidence type="ECO:0000256" key="1">
    <source>
        <dbReference type="ARBA" id="ARBA00008944"/>
    </source>
</evidence>
<evidence type="ECO:0000256" key="2">
    <source>
        <dbReference type="ARBA" id="ARBA00022723"/>
    </source>
</evidence>
<dbReference type="SUPFAM" id="SSF89000">
    <property type="entry name" value="post-HMGL domain-like"/>
    <property type="match status" value="1"/>
</dbReference>
<proteinExistence type="inferred from homology"/>
<dbReference type="InterPro" id="IPR035685">
    <property type="entry name" value="DRE_TIM_HOA"/>
</dbReference>
<dbReference type="CDD" id="cd07943">
    <property type="entry name" value="DRE_TIM_HOA"/>
    <property type="match status" value="1"/>
</dbReference>
<evidence type="ECO:0000256" key="4">
    <source>
        <dbReference type="ARBA" id="ARBA00023211"/>
    </source>
</evidence>
<accession>A0A545B0I5</accession>
<feature type="domain" description="Pyruvate carboxyltransferase" evidence="9">
    <location>
        <begin position="2"/>
        <end position="254"/>
    </location>
</feature>
<feature type="binding site" evidence="7">
    <location>
        <position position="193"/>
    </location>
    <ligand>
        <name>substrate</name>
    </ligand>
</feature>
<dbReference type="Gene3D" id="3.20.20.70">
    <property type="entry name" value="Aldolase class I"/>
    <property type="match status" value="1"/>
</dbReference>
<keyword evidence="5 7" id="KW-0456">Lyase</keyword>
<keyword evidence="3 7" id="KW-0058">Aromatic hydrocarbons catabolism</keyword>
<evidence type="ECO:0000256" key="8">
    <source>
        <dbReference type="NCBIfam" id="TIGR03217"/>
    </source>
</evidence>
<dbReference type="PROSITE" id="PS50991">
    <property type="entry name" value="PYR_CT"/>
    <property type="match status" value="1"/>
</dbReference>
<dbReference type="Gene3D" id="1.10.8.60">
    <property type="match status" value="1"/>
</dbReference>
<dbReference type="Pfam" id="PF00682">
    <property type="entry name" value="HMGL-like"/>
    <property type="match status" value="1"/>
</dbReference>
<dbReference type="InterPro" id="IPR013785">
    <property type="entry name" value="Aldolase_TIM"/>
</dbReference>
<name>A0A545B0I5_9ACTN</name>
<protein>
    <recommendedName>
        <fullName evidence="7 8">4-hydroxy-2-oxovalerate aldolase</fullName>
        <shortName evidence="7">HOA</shortName>
        <ecNumber evidence="7 8">4.1.3.39</ecNumber>
    </recommendedName>
    <alternativeName>
        <fullName evidence="7">4-hydroxy-2-keto-pentanoic acid aldolase</fullName>
    </alternativeName>
    <alternativeName>
        <fullName evidence="7">4-hydroxy-2-oxopentanoate aldolase</fullName>
    </alternativeName>
</protein>
<dbReference type="EMBL" id="VIRS01000001">
    <property type="protein sequence ID" value="TQS47092.1"/>
    <property type="molecule type" value="Genomic_DNA"/>
</dbReference>
<dbReference type="PANTHER" id="PTHR10277:SF9">
    <property type="entry name" value="2-ISOPROPYLMALATE SYNTHASE 1, CHLOROPLASTIC-RELATED"/>
    <property type="match status" value="1"/>
</dbReference>
<dbReference type="InterPro" id="IPR050073">
    <property type="entry name" value="2-IPM_HCS-like"/>
</dbReference>
<evidence type="ECO:0000256" key="3">
    <source>
        <dbReference type="ARBA" id="ARBA00022797"/>
    </source>
</evidence>
<dbReference type="InterPro" id="IPR012425">
    <property type="entry name" value="DmpG_comm"/>
</dbReference>
<dbReference type="EC" id="4.1.3.39" evidence="7 8"/>
<evidence type="ECO:0000313" key="10">
    <source>
        <dbReference type="EMBL" id="TQS47092.1"/>
    </source>
</evidence>
<dbReference type="Pfam" id="PF07836">
    <property type="entry name" value="DmpG_comm"/>
    <property type="match status" value="1"/>
</dbReference>
<keyword evidence="2 7" id="KW-0479">Metal-binding</keyword>
<dbReference type="NCBIfam" id="NF006049">
    <property type="entry name" value="PRK08195.1"/>
    <property type="match status" value="1"/>
</dbReference>
<comment type="catalytic activity">
    <reaction evidence="6">
        <text>(S)-4-hydroxy-2-oxohexanoate = propanal + pyruvate</text>
        <dbReference type="Rhea" id="RHEA:36003"/>
        <dbReference type="ChEBI" id="CHEBI:15361"/>
        <dbReference type="ChEBI" id="CHEBI:17153"/>
        <dbReference type="ChEBI" id="CHEBI:73142"/>
        <dbReference type="EC" id="4.1.3.43"/>
    </reaction>
    <physiologicalReaction direction="left-to-right" evidence="6">
        <dbReference type="Rhea" id="RHEA:36004"/>
    </physiologicalReaction>
</comment>